<accession>A0A178ICD3</accession>
<feature type="region of interest" description="Disordered" evidence="1">
    <location>
        <begin position="81"/>
        <end position="107"/>
    </location>
</feature>
<dbReference type="RefSeq" id="WP_068772438.1">
    <property type="nucleotide sequence ID" value="NZ_CP109796.1"/>
</dbReference>
<dbReference type="Proteomes" id="UP000078486">
    <property type="component" value="Unassembled WGS sequence"/>
</dbReference>
<dbReference type="STRING" id="1184151.AW736_21870"/>
<feature type="compositionally biased region" description="Polar residues" evidence="1">
    <location>
        <begin position="97"/>
        <end position="107"/>
    </location>
</feature>
<gene>
    <name evidence="2" type="ORF">AW736_21870</name>
</gene>
<proteinExistence type="predicted"/>
<dbReference type="EMBL" id="LRRQ01000166">
    <property type="protein sequence ID" value="OAM87684.1"/>
    <property type="molecule type" value="Genomic_DNA"/>
</dbReference>
<evidence type="ECO:0000256" key="1">
    <source>
        <dbReference type="SAM" id="MobiDB-lite"/>
    </source>
</evidence>
<sequence length="107" mass="11656">MTPRAPHREKPAVVLGKAYALFPQPSGAPKVVRVEILERYDVLSGAMVREEWNKKIIHVLPFDRLASEKTLAAKTAILTAPNPDRSEHNVAGMTDTGALTQPETATA</sequence>
<organism evidence="2 3">
    <name type="scientific">Termitidicoccus mucosus</name>
    <dbReference type="NCBI Taxonomy" id="1184151"/>
    <lineage>
        <taxon>Bacteria</taxon>
        <taxon>Pseudomonadati</taxon>
        <taxon>Verrucomicrobiota</taxon>
        <taxon>Opitutia</taxon>
        <taxon>Opitutales</taxon>
        <taxon>Opitutaceae</taxon>
        <taxon>Termitidicoccus</taxon>
    </lineage>
</organism>
<evidence type="ECO:0000313" key="2">
    <source>
        <dbReference type="EMBL" id="OAM87684.1"/>
    </source>
</evidence>
<keyword evidence="3" id="KW-1185">Reference proteome</keyword>
<dbReference type="AlphaFoldDB" id="A0A178ICD3"/>
<evidence type="ECO:0000313" key="3">
    <source>
        <dbReference type="Proteomes" id="UP000078486"/>
    </source>
</evidence>
<protein>
    <submittedName>
        <fullName evidence="2">Uncharacterized protein</fullName>
    </submittedName>
</protein>
<reference evidence="2 3" key="1">
    <citation type="submission" date="2016-01" db="EMBL/GenBank/DDBJ databases">
        <title>High potential of lignocellulose degradation of a new Verrucomicrobia species.</title>
        <authorList>
            <person name="Wang Y."/>
            <person name="Shi Y."/>
            <person name="Qiu Z."/>
            <person name="Liu S."/>
            <person name="Yang H."/>
        </authorList>
    </citation>
    <scope>NUCLEOTIDE SEQUENCE [LARGE SCALE GENOMIC DNA]</scope>
    <source>
        <strain evidence="2 3">TSB47</strain>
    </source>
</reference>
<comment type="caution">
    <text evidence="2">The sequence shown here is derived from an EMBL/GenBank/DDBJ whole genome shotgun (WGS) entry which is preliminary data.</text>
</comment>
<name>A0A178ICD3_9BACT</name>